<protein>
    <submittedName>
        <fullName evidence="1">Uncharacterized protein</fullName>
    </submittedName>
</protein>
<accession>A0A081NGX7</accession>
<dbReference type="AlphaFoldDB" id="A0A081NGX7"/>
<reference evidence="1 2" key="1">
    <citation type="submission" date="2014-06" db="EMBL/GenBank/DDBJ databases">
        <title>Whole Genome Sequences of Three Symbiotic Endozoicomonas Bacteria.</title>
        <authorList>
            <person name="Neave M.J."/>
            <person name="Apprill A."/>
            <person name="Voolstra C.R."/>
        </authorList>
    </citation>
    <scope>NUCLEOTIDE SEQUENCE [LARGE SCALE GENOMIC DNA]</scope>
    <source>
        <strain evidence="1 2">DSM 25634</strain>
    </source>
</reference>
<name>A0A081NGX7_9GAMM</name>
<proteinExistence type="predicted"/>
<keyword evidence="2" id="KW-1185">Reference proteome</keyword>
<gene>
    <name evidence="1" type="ORF">GZ78_08380</name>
</gene>
<evidence type="ECO:0000313" key="1">
    <source>
        <dbReference type="EMBL" id="KEQ17700.1"/>
    </source>
</evidence>
<dbReference type="Proteomes" id="UP000028073">
    <property type="component" value="Unassembled WGS sequence"/>
</dbReference>
<evidence type="ECO:0000313" key="2">
    <source>
        <dbReference type="Proteomes" id="UP000028073"/>
    </source>
</evidence>
<dbReference type="EMBL" id="JOKH01000002">
    <property type="protein sequence ID" value="KEQ17700.1"/>
    <property type="molecule type" value="Genomic_DNA"/>
</dbReference>
<organism evidence="1 2">
    <name type="scientific">Endozoicomonas numazuensis</name>
    <dbReference type="NCBI Taxonomy" id="1137799"/>
    <lineage>
        <taxon>Bacteria</taxon>
        <taxon>Pseudomonadati</taxon>
        <taxon>Pseudomonadota</taxon>
        <taxon>Gammaproteobacteria</taxon>
        <taxon>Oceanospirillales</taxon>
        <taxon>Endozoicomonadaceae</taxon>
        <taxon>Endozoicomonas</taxon>
    </lineage>
</organism>
<sequence>MTVSTQFGQNGVDTFLVDDAHAFSGYTQANETLLALYPETLVVQIRHETTLGLVVRVGNVVPGNRALAGNLTNFGHNGGLSNQKNPAMRPEDSVVRFRAGLPKV</sequence>
<comment type="caution">
    <text evidence="1">The sequence shown here is derived from an EMBL/GenBank/DDBJ whole genome shotgun (WGS) entry which is preliminary data.</text>
</comment>